<evidence type="ECO:0000313" key="4">
    <source>
        <dbReference type="Proteomes" id="UP000321306"/>
    </source>
</evidence>
<dbReference type="InterPro" id="IPR002937">
    <property type="entry name" value="Amino_oxidase"/>
</dbReference>
<dbReference type="PANTHER" id="PTHR43734:SF7">
    <property type="entry name" value="4,4'-DIAPONEUROSPORENE OXYGENASE"/>
    <property type="match status" value="1"/>
</dbReference>
<gene>
    <name evidence="3" type="ORF">DC3_41470</name>
</gene>
<accession>A0A511N6L5</accession>
<dbReference type="Proteomes" id="UP000321306">
    <property type="component" value="Unassembled WGS sequence"/>
</dbReference>
<keyword evidence="4" id="KW-1185">Reference proteome</keyword>
<dbReference type="InterPro" id="IPR036188">
    <property type="entry name" value="FAD/NAD-bd_sf"/>
</dbReference>
<dbReference type="EMBL" id="BJXB01000021">
    <property type="protein sequence ID" value="GEM48512.1"/>
    <property type="molecule type" value="Genomic_DNA"/>
</dbReference>
<dbReference type="SUPFAM" id="SSF51905">
    <property type="entry name" value="FAD/NAD(P)-binding domain"/>
    <property type="match status" value="1"/>
</dbReference>
<name>A0A511N6L5_DEIC1</name>
<proteinExistence type="predicted"/>
<dbReference type="RefSeq" id="WP_146887635.1">
    <property type="nucleotide sequence ID" value="NZ_BJXB01000021.1"/>
</dbReference>
<dbReference type="OrthoDB" id="9814556at2"/>
<feature type="domain" description="Amine oxidase" evidence="2">
    <location>
        <begin position="10"/>
        <end position="261"/>
    </location>
</feature>
<dbReference type="Pfam" id="PF01593">
    <property type="entry name" value="Amino_oxidase"/>
    <property type="match status" value="1"/>
</dbReference>
<reference evidence="3 4" key="1">
    <citation type="submission" date="2019-07" db="EMBL/GenBank/DDBJ databases">
        <title>Whole genome shotgun sequence of Deinococcus cellulosilyticus NBRC 106333.</title>
        <authorList>
            <person name="Hosoyama A."/>
            <person name="Uohara A."/>
            <person name="Ohji S."/>
            <person name="Ichikawa N."/>
        </authorList>
    </citation>
    <scope>NUCLEOTIDE SEQUENCE [LARGE SCALE GENOMIC DNA]</scope>
    <source>
        <strain evidence="3 4">NBRC 106333</strain>
    </source>
</reference>
<dbReference type="GO" id="GO:0016491">
    <property type="term" value="F:oxidoreductase activity"/>
    <property type="evidence" value="ECO:0007669"/>
    <property type="project" value="UniProtKB-KW"/>
</dbReference>
<dbReference type="AlphaFoldDB" id="A0A511N6L5"/>
<evidence type="ECO:0000259" key="2">
    <source>
        <dbReference type="Pfam" id="PF01593"/>
    </source>
</evidence>
<dbReference type="Gene3D" id="3.50.50.60">
    <property type="entry name" value="FAD/NAD(P)-binding domain"/>
    <property type="match status" value="2"/>
</dbReference>
<organism evidence="3 4">
    <name type="scientific">Deinococcus cellulosilyticus (strain DSM 18568 / NBRC 106333 / KACC 11606 / 5516J-15)</name>
    <dbReference type="NCBI Taxonomy" id="1223518"/>
    <lineage>
        <taxon>Bacteria</taxon>
        <taxon>Thermotogati</taxon>
        <taxon>Deinococcota</taxon>
        <taxon>Deinococci</taxon>
        <taxon>Deinococcales</taxon>
        <taxon>Deinococcaceae</taxon>
        <taxon>Deinococcus</taxon>
    </lineage>
</organism>
<evidence type="ECO:0000256" key="1">
    <source>
        <dbReference type="ARBA" id="ARBA00023002"/>
    </source>
</evidence>
<comment type="caution">
    <text evidence="3">The sequence shown here is derived from an EMBL/GenBank/DDBJ whole genome shotgun (WGS) entry which is preliminary data.</text>
</comment>
<dbReference type="PANTHER" id="PTHR43734">
    <property type="entry name" value="PHYTOENE DESATURASE"/>
    <property type="match status" value="1"/>
</dbReference>
<protein>
    <submittedName>
        <fullName evidence="3">Methoxyneurosporene dehydrogenase</fullName>
    </submittedName>
</protein>
<sequence length="449" mass="50188">MKCVVIGAGFSGLAAATRLLLEGHQVTILEQKTQVGGKAEGWHGIPTGPTVVTMPEVIRELFNRLHAVPPTFKEINPTTTYQYADGRIFRPYRNMERTFQELNYSEADTYQDLLFLARDMYNGAKDTFLFGPPPGMPALMQYGLKHGLKARPNMTLEQLLEPAGKYLKTFFLRFATYMGANPYRAPAVLHNIAWVELGLGVWHVQGGFAAVAQSLEKTLKLRGVEFVYGTKVQGMEVQGGRVTRIQTDKGDFQADWVVSSMDRNFTLRALGKELPQEELTISGFTLQAHLFEDRPLGHQVIFPQNYRQEWADIEADRMPRDPTIYVHTEGKKAFIMVNSPPLETPNKEGYAEQILKLLEQRYPLSIREYNVMAPQDYAKAAYSGALYGRAPHGLKGALRYGWSIEGVKNLRQVGGTVHPGGGVPLSILSGYSGALPEYRSLVKKSRDEG</sequence>
<keyword evidence="1" id="KW-0560">Oxidoreductase</keyword>
<evidence type="ECO:0000313" key="3">
    <source>
        <dbReference type="EMBL" id="GEM48512.1"/>
    </source>
</evidence>